<name>A0ABY5DZJ4_9BACT</name>
<dbReference type="Pfam" id="PF03235">
    <property type="entry name" value="GmrSD_N"/>
    <property type="match status" value="1"/>
</dbReference>
<dbReference type="EMBL" id="CP100595">
    <property type="protein sequence ID" value="UTJ05372.1"/>
    <property type="molecule type" value="Genomic_DNA"/>
</dbReference>
<evidence type="ECO:0000313" key="2">
    <source>
        <dbReference type="EMBL" id="UTJ05372.1"/>
    </source>
</evidence>
<evidence type="ECO:0000313" key="3">
    <source>
        <dbReference type="Proteomes" id="UP001060012"/>
    </source>
</evidence>
<dbReference type="Proteomes" id="UP001060012">
    <property type="component" value="Chromosome"/>
</dbReference>
<protein>
    <submittedName>
        <fullName evidence="2">DUF262 domain-containing protein</fullName>
    </submittedName>
</protein>
<dbReference type="InterPro" id="IPR004919">
    <property type="entry name" value="GmrSD_N"/>
</dbReference>
<proteinExistence type="predicted"/>
<organism evidence="2 3">
    <name type="scientific">Arcobacter roscoffensis</name>
    <dbReference type="NCBI Taxonomy" id="2961520"/>
    <lineage>
        <taxon>Bacteria</taxon>
        <taxon>Pseudomonadati</taxon>
        <taxon>Campylobacterota</taxon>
        <taxon>Epsilonproteobacteria</taxon>
        <taxon>Campylobacterales</taxon>
        <taxon>Arcobacteraceae</taxon>
        <taxon>Arcobacter</taxon>
    </lineage>
</organism>
<dbReference type="RefSeq" id="WP_254575553.1">
    <property type="nucleotide sequence ID" value="NZ_CP100595.1"/>
</dbReference>
<reference evidence="2" key="1">
    <citation type="submission" date="2022-07" db="EMBL/GenBank/DDBJ databases">
        <title>Arcobacter roscoffensis sp. nov., a marine bacterium isolated from coastal seawater collected from Roscoff, France.</title>
        <authorList>
            <person name="Pascual J."/>
            <person name="Lepeaux C."/>
            <person name="Methner A."/>
            <person name="Overmann J."/>
        </authorList>
    </citation>
    <scope>NUCLEOTIDE SEQUENCE</scope>
    <source>
        <strain evidence="2">ARW1-2F2</strain>
    </source>
</reference>
<dbReference type="PANTHER" id="PTHR39639:SF1">
    <property type="entry name" value="DUF262 DOMAIN-CONTAINING PROTEIN"/>
    <property type="match status" value="1"/>
</dbReference>
<feature type="domain" description="GmrSD restriction endonucleases N-terminal" evidence="1">
    <location>
        <begin position="26"/>
        <end position="173"/>
    </location>
</feature>
<sequence>MENLVEIVDNKINQVRTTSLDISFNELLDMYLNEELVIAPDYQRLFRWSQEKSSRFIETLILELPLPPIFVIEVEEGKYELIDGLQRISSYIQFRGELSDKDNLILKDCDIVPDLNGLSYDDFPKTLQIKLKRNFIRVEVLRKESDTSLRYHMFKRLNSGGEILSEQEIRNCTIRILNPKINEFIIEMSGYQPFKNVTSKIKSEDIEKKKNEELVLRFFTLKNYLEHYDKYDSIDDYLTHYMELIASEDVIFDYNDERIHFKKTFDILDNILGENIFSTKLNGNRFGRNFVLYYFDGLVLGIQKYLEKIIQHNKYADLVSIIQDIKDNDEFYRARTGSKSNTKKRIQIVESKLEEFFNGLH</sequence>
<dbReference type="PANTHER" id="PTHR39639">
    <property type="entry name" value="CHROMOSOME 16, WHOLE GENOME SHOTGUN SEQUENCE"/>
    <property type="match status" value="1"/>
</dbReference>
<evidence type="ECO:0000259" key="1">
    <source>
        <dbReference type="Pfam" id="PF03235"/>
    </source>
</evidence>
<accession>A0ABY5DZJ4</accession>
<gene>
    <name evidence="2" type="ORF">NJU99_08835</name>
</gene>
<keyword evidence="3" id="KW-1185">Reference proteome</keyword>